<protein>
    <submittedName>
        <fullName evidence="5">Putative ribonuclease T2</fullName>
    </submittedName>
</protein>
<keyword evidence="2" id="KW-0732">Signal</keyword>
<dbReference type="Proteomes" id="UP000238479">
    <property type="component" value="Chromosome 6"/>
</dbReference>
<dbReference type="Pfam" id="PF00445">
    <property type="entry name" value="Ribonuclease_T2"/>
    <property type="match status" value="1"/>
</dbReference>
<keyword evidence="6" id="KW-1185">Reference proteome</keyword>
<gene>
    <name evidence="5" type="ORF">RchiOBHm_Chr6g0286961</name>
</gene>
<comment type="caution">
    <text evidence="5">The sequence shown here is derived from an EMBL/GenBank/DDBJ whole genome shotgun (WGS) entry which is preliminary data.</text>
</comment>
<dbReference type="Gramene" id="PRQ25741">
    <property type="protein sequence ID" value="PRQ25741"/>
    <property type="gene ID" value="RchiOBHm_Chr6g0286961"/>
</dbReference>
<dbReference type="GO" id="GO:0003723">
    <property type="term" value="F:RNA binding"/>
    <property type="evidence" value="ECO:0007669"/>
    <property type="project" value="InterPro"/>
</dbReference>
<evidence type="ECO:0000313" key="6">
    <source>
        <dbReference type="Proteomes" id="UP000238479"/>
    </source>
</evidence>
<dbReference type="InterPro" id="IPR001568">
    <property type="entry name" value="RNase_T2-like"/>
</dbReference>
<proteinExistence type="inferred from homology"/>
<accession>A0A2P6PUY4</accession>
<evidence type="ECO:0000256" key="1">
    <source>
        <dbReference type="ARBA" id="ARBA00007469"/>
    </source>
</evidence>
<reference evidence="5 6" key="1">
    <citation type="journal article" date="2018" name="Nat. Genet.">
        <title>The Rosa genome provides new insights in the design of modern roses.</title>
        <authorList>
            <person name="Bendahmane M."/>
        </authorList>
    </citation>
    <scope>NUCLEOTIDE SEQUENCE [LARGE SCALE GENOMIC DNA]</scope>
    <source>
        <strain evidence="6">cv. Old Blush</strain>
    </source>
</reference>
<evidence type="ECO:0000256" key="3">
    <source>
        <dbReference type="ARBA" id="ARBA00023180"/>
    </source>
</evidence>
<dbReference type="EMBL" id="PDCK01000044">
    <property type="protein sequence ID" value="PRQ25741.1"/>
    <property type="molecule type" value="Genomic_DNA"/>
</dbReference>
<sequence length="67" mass="7998">MSHQTVLKANLDQHSWSDVEKGNHIGFWKHEWQAHGQCLDTVFPVSTYQIFPMVSRYVEEKRDRRDP</sequence>
<name>A0A2P6PUY4_ROSCH</name>
<keyword evidence="3" id="KW-0325">Glycoprotein</keyword>
<dbReference type="GO" id="GO:0033897">
    <property type="term" value="F:ribonuclease T2 activity"/>
    <property type="evidence" value="ECO:0007669"/>
    <property type="project" value="InterPro"/>
</dbReference>
<comment type="similarity">
    <text evidence="1 4">Belongs to the RNase T2 family.</text>
</comment>
<evidence type="ECO:0000256" key="2">
    <source>
        <dbReference type="ARBA" id="ARBA00022729"/>
    </source>
</evidence>
<evidence type="ECO:0000313" key="5">
    <source>
        <dbReference type="EMBL" id="PRQ25741.1"/>
    </source>
</evidence>
<dbReference type="InterPro" id="IPR036430">
    <property type="entry name" value="RNase_T2-like_sf"/>
</dbReference>
<dbReference type="SUPFAM" id="SSF55895">
    <property type="entry name" value="Ribonuclease Rh-like"/>
    <property type="match status" value="1"/>
</dbReference>
<dbReference type="Gene3D" id="3.90.730.10">
    <property type="entry name" value="Ribonuclease T2-like"/>
    <property type="match status" value="1"/>
</dbReference>
<organism evidence="5 6">
    <name type="scientific">Rosa chinensis</name>
    <name type="common">China rose</name>
    <dbReference type="NCBI Taxonomy" id="74649"/>
    <lineage>
        <taxon>Eukaryota</taxon>
        <taxon>Viridiplantae</taxon>
        <taxon>Streptophyta</taxon>
        <taxon>Embryophyta</taxon>
        <taxon>Tracheophyta</taxon>
        <taxon>Spermatophyta</taxon>
        <taxon>Magnoliopsida</taxon>
        <taxon>eudicotyledons</taxon>
        <taxon>Gunneridae</taxon>
        <taxon>Pentapetalae</taxon>
        <taxon>rosids</taxon>
        <taxon>fabids</taxon>
        <taxon>Rosales</taxon>
        <taxon>Rosaceae</taxon>
        <taxon>Rosoideae</taxon>
        <taxon>Rosoideae incertae sedis</taxon>
        <taxon>Rosa</taxon>
    </lineage>
</organism>
<evidence type="ECO:0000256" key="4">
    <source>
        <dbReference type="RuleBase" id="RU004328"/>
    </source>
</evidence>
<dbReference type="AlphaFoldDB" id="A0A2P6PUY4"/>